<dbReference type="Pfam" id="PF13439">
    <property type="entry name" value="Glyco_transf_4"/>
    <property type="match status" value="1"/>
</dbReference>
<dbReference type="GO" id="GO:0009103">
    <property type="term" value="P:lipopolysaccharide biosynthetic process"/>
    <property type="evidence" value="ECO:0007669"/>
    <property type="project" value="TreeGrafter"/>
</dbReference>
<dbReference type="InterPro" id="IPR028098">
    <property type="entry name" value="Glyco_trans_4-like_N"/>
</dbReference>
<dbReference type="CDD" id="cd03809">
    <property type="entry name" value="GT4_MtfB-like"/>
    <property type="match status" value="1"/>
</dbReference>
<evidence type="ECO:0000259" key="3">
    <source>
        <dbReference type="Pfam" id="PF13439"/>
    </source>
</evidence>
<accession>A0A9Q4JFN2</accession>
<dbReference type="PANTHER" id="PTHR46401:SF2">
    <property type="entry name" value="GLYCOSYLTRANSFERASE WBBK-RELATED"/>
    <property type="match status" value="1"/>
</dbReference>
<keyword evidence="1" id="KW-0808">Transferase</keyword>
<dbReference type="SUPFAM" id="SSF53756">
    <property type="entry name" value="UDP-Glycosyltransferase/glycogen phosphorylase"/>
    <property type="match status" value="1"/>
</dbReference>
<evidence type="ECO:0000256" key="1">
    <source>
        <dbReference type="ARBA" id="ARBA00022679"/>
    </source>
</evidence>
<gene>
    <name evidence="4" type="ORF">O1433_16030</name>
</gene>
<evidence type="ECO:0000313" key="4">
    <source>
        <dbReference type="EMBL" id="MCZ2689008.1"/>
    </source>
</evidence>
<dbReference type="PANTHER" id="PTHR46401">
    <property type="entry name" value="GLYCOSYLTRANSFERASE WBBK-RELATED"/>
    <property type="match status" value="1"/>
</dbReference>
<dbReference type="InterPro" id="IPR001296">
    <property type="entry name" value="Glyco_trans_1"/>
</dbReference>
<dbReference type="Pfam" id="PF00534">
    <property type="entry name" value="Glycos_transf_1"/>
    <property type="match status" value="1"/>
</dbReference>
<dbReference type="AlphaFoldDB" id="A0A9Q4JFN2"/>
<evidence type="ECO:0000313" key="5">
    <source>
        <dbReference type="Proteomes" id="UP001079672"/>
    </source>
</evidence>
<feature type="domain" description="Glycosyl transferase family 1" evidence="2">
    <location>
        <begin position="184"/>
        <end position="298"/>
    </location>
</feature>
<dbReference type="Proteomes" id="UP001079672">
    <property type="component" value="Unassembled WGS sequence"/>
</dbReference>
<protein>
    <submittedName>
        <fullName evidence="4">Glycosyltransferase family 1 protein</fullName>
    </submittedName>
</protein>
<dbReference type="EMBL" id="JAPTZU010000010">
    <property type="protein sequence ID" value="MCZ2689008.1"/>
    <property type="molecule type" value="Genomic_DNA"/>
</dbReference>
<feature type="domain" description="Glycosyltransferase subfamily 4-like N-terminal" evidence="3">
    <location>
        <begin position="68"/>
        <end position="169"/>
    </location>
</feature>
<sequence length="359" mass="41930">MINLILDNVIFSLQKSGGISVVWFELLKRLQFDNLNFECIEYEFISNINRKQLSIVSKNIRIRKKRFLSITRYLSPKIHCKDPFIFHSSYYRTCSNSNAINITTVHDFTYEYYYTGLKRIVHLWQKYRAISKSDYIICISENTKRDLLKFLPKTDEAKIRVIYNGVSDDYFFITERESIKLPFDLETYVLFVGSRERYKNFELTVKAVAYNKLKLVIVGAPLLAKELELLQKELGQSNFIAVGRVSNEELNHLYNGALALLYPSEYEGFGIPVLEAQRAGCPVIAYNASSIPEVIGNTPLLLNMLSIEAITKCFDILRRKEEREAIVYRGIENAKRFTWDRMYEQVIELYKEAWEASNQ</sequence>
<dbReference type="RefSeq" id="WP_080720319.1">
    <property type="nucleotide sequence ID" value="NZ_CP036539.1"/>
</dbReference>
<name>A0A9Q4JFN2_BACFG</name>
<dbReference type="Gene3D" id="3.40.50.2000">
    <property type="entry name" value="Glycogen Phosphorylase B"/>
    <property type="match status" value="2"/>
</dbReference>
<organism evidence="4 5">
    <name type="scientific">Bacteroides fragilis</name>
    <dbReference type="NCBI Taxonomy" id="817"/>
    <lineage>
        <taxon>Bacteria</taxon>
        <taxon>Pseudomonadati</taxon>
        <taxon>Bacteroidota</taxon>
        <taxon>Bacteroidia</taxon>
        <taxon>Bacteroidales</taxon>
        <taxon>Bacteroidaceae</taxon>
        <taxon>Bacteroides</taxon>
    </lineage>
</organism>
<reference evidence="4" key="1">
    <citation type="submission" date="2022-12" db="EMBL/GenBank/DDBJ databases">
        <title>Development of a Multilocus Sequence Typing Scheme for Bacteroides fragilis Based on Whole Genome Sequencing Data and Clinical Application.</title>
        <authorList>
            <person name="Nielsen F.D."/>
            <person name="Justesen U.S."/>
        </authorList>
    </citation>
    <scope>NUCLEOTIDE SEQUENCE</scope>
    <source>
        <strain evidence="4">BF_AM_ODE_DK_2015_4</strain>
    </source>
</reference>
<evidence type="ECO:0000259" key="2">
    <source>
        <dbReference type="Pfam" id="PF00534"/>
    </source>
</evidence>
<proteinExistence type="predicted"/>
<dbReference type="GO" id="GO:0016757">
    <property type="term" value="F:glycosyltransferase activity"/>
    <property type="evidence" value="ECO:0007669"/>
    <property type="project" value="InterPro"/>
</dbReference>
<comment type="caution">
    <text evidence="4">The sequence shown here is derived from an EMBL/GenBank/DDBJ whole genome shotgun (WGS) entry which is preliminary data.</text>
</comment>